<gene>
    <name evidence="1" type="ORF">FHX46_003014</name>
</gene>
<name>A0ABX0SVP4_9PSEU</name>
<evidence type="ECO:0000313" key="1">
    <source>
        <dbReference type="EMBL" id="NIH80484.1"/>
    </source>
</evidence>
<sequence>MRRKRRAQWVRIEPWHIPVRLVTGAFILNSGLTKQTADETGATQLHGFAAGAYPPVKQIPPQRFVQMLSAGEITLGAALLIPAVPPLVAGAGLAAFSAGLLGLYARTPGMRKERSVRPTEQGTGLAKDVWMFGIGTALVLDHFLGAHRR</sequence>
<keyword evidence="2" id="KW-1185">Reference proteome</keyword>
<reference evidence="1 2" key="1">
    <citation type="submission" date="2020-03" db="EMBL/GenBank/DDBJ databases">
        <title>Sequencing the genomes of 1000 actinobacteria strains.</title>
        <authorList>
            <person name="Klenk H.-P."/>
        </authorList>
    </citation>
    <scope>NUCLEOTIDE SEQUENCE [LARGE SCALE GENOMIC DNA]</scope>
    <source>
        <strain evidence="1 2">DSM 45668</strain>
    </source>
</reference>
<dbReference type="RefSeq" id="WP_167114773.1">
    <property type="nucleotide sequence ID" value="NZ_JAANOU010000001.1"/>
</dbReference>
<evidence type="ECO:0000313" key="2">
    <source>
        <dbReference type="Proteomes" id="UP000754495"/>
    </source>
</evidence>
<dbReference type="EMBL" id="JAANOU010000001">
    <property type="protein sequence ID" value="NIH80484.1"/>
    <property type="molecule type" value="Genomic_DNA"/>
</dbReference>
<comment type="caution">
    <text evidence="1">The sequence shown here is derived from an EMBL/GenBank/DDBJ whole genome shotgun (WGS) entry which is preliminary data.</text>
</comment>
<proteinExistence type="predicted"/>
<accession>A0ABX0SVP4</accession>
<protein>
    <submittedName>
        <fullName evidence="1">Membrane protein YphA (DoxX/SURF4 family)</fullName>
    </submittedName>
</protein>
<organism evidence="1 2">
    <name type="scientific">Amycolatopsis viridis</name>
    <dbReference type="NCBI Taxonomy" id="185678"/>
    <lineage>
        <taxon>Bacteria</taxon>
        <taxon>Bacillati</taxon>
        <taxon>Actinomycetota</taxon>
        <taxon>Actinomycetes</taxon>
        <taxon>Pseudonocardiales</taxon>
        <taxon>Pseudonocardiaceae</taxon>
        <taxon>Amycolatopsis</taxon>
    </lineage>
</organism>
<dbReference type="Proteomes" id="UP000754495">
    <property type="component" value="Unassembled WGS sequence"/>
</dbReference>